<reference evidence="1 2" key="1">
    <citation type="submission" date="2016-03" db="EMBL/GenBank/DDBJ databases">
        <title>Choanephora cucurbitarum.</title>
        <authorList>
            <person name="Min B."/>
            <person name="Park H."/>
            <person name="Park J.-H."/>
            <person name="Shin H.-D."/>
            <person name="Choi I.-G."/>
        </authorList>
    </citation>
    <scope>NUCLEOTIDE SEQUENCE [LARGE SCALE GENOMIC DNA]</scope>
    <source>
        <strain evidence="1 2">KUS-F28377</strain>
    </source>
</reference>
<dbReference type="EMBL" id="LUGH01000099">
    <property type="protein sequence ID" value="OBZ89360.1"/>
    <property type="molecule type" value="Genomic_DNA"/>
</dbReference>
<proteinExistence type="predicted"/>
<name>A0A1C7NK45_9FUNG</name>
<dbReference type="AlphaFoldDB" id="A0A1C7NK45"/>
<comment type="caution">
    <text evidence="1">The sequence shown here is derived from an EMBL/GenBank/DDBJ whole genome shotgun (WGS) entry which is preliminary data.</text>
</comment>
<dbReference type="Proteomes" id="UP000093000">
    <property type="component" value="Unassembled WGS sequence"/>
</dbReference>
<evidence type="ECO:0000313" key="1">
    <source>
        <dbReference type="EMBL" id="OBZ89360.1"/>
    </source>
</evidence>
<evidence type="ECO:0000313" key="2">
    <source>
        <dbReference type="Proteomes" id="UP000093000"/>
    </source>
</evidence>
<organism evidence="1 2">
    <name type="scientific">Choanephora cucurbitarum</name>
    <dbReference type="NCBI Taxonomy" id="101091"/>
    <lineage>
        <taxon>Eukaryota</taxon>
        <taxon>Fungi</taxon>
        <taxon>Fungi incertae sedis</taxon>
        <taxon>Mucoromycota</taxon>
        <taxon>Mucoromycotina</taxon>
        <taxon>Mucoromycetes</taxon>
        <taxon>Mucorales</taxon>
        <taxon>Mucorineae</taxon>
        <taxon>Choanephoraceae</taxon>
        <taxon>Choanephoroideae</taxon>
        <taxon>Choanephora</taxon>
    </lineage>
</organism>
<protein>
    <submittedName>
        <fullName evidence="1">Uncharacterized protein</fullName>
    </submittedName>
</protein>
<keyword evidence="2" id="KW-1185">Reference proteome</keyword>
<gene>
    <name evidence="1" type="ORF">A0J61_02591</name>
</gene>
<dbReference type="InParanoid" id="A0A1C7NK45"/>
<accession>A0A1C7NK45</accession>
<sequence>MQKQLYRIKDVLMLDNVYGLKKRAKEHAENGYLYFEVYEANYCAKSLFEPLGFSEQTIKDGPSTFEYTEDLLPSSD</sequence>